<dbReference type="InterPro" id="IPR008930">
    <property type="entry name" value="Terpenoid_cyclase/PrenylTrfase"/>
</dbReference>
<dbReference type="InterPro" id="IPR006311">
    <property type="entry name" value="TAT_signal"/>
</dbReference>
<dbReference type="InterPro" id="IPR008979">
    <property type="entry name" value="Galactose-bd-like_sf"/>
</dbReference>
<feature type="domain" description="F5/8 type C" evidence="1">
    <location>
        <begin position="935"/>
        <end position="1077"/>
    </location>
</feature>
<dbReference type="Pfam" id="PF00754">
    <property type="entry name" value="F5_F8_type_C"/>
    <property type="match status" value="1"/>
</dbReference>
<dbReference type="RefSeq" id="WP_185055239.1">
    <property type="nucleotide sequence ID" value="NZ_BAABIX010000019.1"/>
</dbReference>
<evidence type="ECO:0000259" key="1">
    <source>
        <dbReference type="PROSITE" id="PS50022"/>
    </source>
</evidence>
<dbReference type="PROSITE" id="PS51318">
    <property type="entry name" value="TAT"/>
    <property type="match status" value="1"/>
</dbReference>
<dbReference type="Gene3D" id="2.60.120.260">
    <property type="entry name" value="Galactose-binding domain-like"/>
    <property type="match status" value="1"/>
</dbReference>
<dbReference type="SUPFAM" id="SSF49785">
    <property type="entry name" value="Galactose-binding domain-like"/>
    <property type="match status" value="1"/>
</dbReference>
<evidence type="ECO:0000313" key="2">
    <source>
        <dbReference type="EMBL" id="MBB5138356.1"/>
    </source>
</evidence>
<dbReference type="AlphaFoldDB" id="A0A840PHP1"/>
<dbReference type="SUPFAM" id="SSF48239">
    <property type="entry name" value="Terpenoid cyclases/Protein prenyltransferases"/>
    <property type="match status" value="1"/>
</dbReference>
<proteinExistence type="predicted"/>
<dbReference type="SUPFAM" id="SSF48208">
    <property type="entry name" value="Six-hairpin glycosidases"/>
    <property type="match status" value="1"/>
</dbReference>
<organism evidence="2 3">
    <name type="scientific">Thermocatellispora tengchongensis</name>
    <dbReference type="NCBI Taxonomy" id="1073253"/>
    <lineage>
        <taxon>Bacteria</taxon>
        <taxon>Bacillati</taxon>
        <taxon>Actinomycetota</taxon>
        <taxon>Actinomycetes</taxon>
        <taxon>Streptosporangiales</taxon>
        <taxon>Streptosporangiaceae</taxon>
        <taxon>Thermocatellispora</taxon>
    </lineage>
</organism>
<sequence>MSMHRRDALKLMAGSSAALVVPVQVHSTAPPSPKGQDVTADAIQLGNDRIKVEWHRRDGVWRVSGVSIRTKDGWRDLPGPSGEYGLLNSPTAPADVAVQQGTAGTMEHFWPQRAVQTADGYAFHATLPTGALVAEWRLDPAHPADISVTMTWQPSQTAYYSVPTPALVTLTAAQLKRGLIPGFWSGTTPQSDHDLAYLYGLGVPAEPLTARDRTITTPLALVTTDHDLTLAVVAAPGVARDPWASDVSTHHQWRLGMATSDRRGTFTPIAFHPILGQAGSRVAAGQALTYTFRYVLTDEHWFKVLDHVARDVCRLGRYLELARNARPLTERVATIQRFLSTGPSGWRTWTYNGLTLGAEGDKLSDIGAMWMMRAITGDPVIEHERLPYARNFKLAQQETAAGPFQGAALGEYFRRGGWESENVNNKTPGPNYVSPIFTTFYTLADVGNILLFGADDELRRRVRLAADRLLAWQKPDGSFDVGYLRESPGQLVYPDLTDYRATWYGLLVAHRVLGDPACLQAARRGADWFIANALRTGRFLGVCDDARLPRDFQVIFAAQALLELAEVTGEARYRHAAIETAQHYATQVYTHPTPSTQPRTFNDHEVEQWQTSQAGLSFEHAGFSGSAPSRGPILLAAHAGAFVRFAELTGEQLFLDMARAAARGRDEWVDPASGWPSYYWNAGNTESGKFPWHGWWHLGWMIDYLLAEARLRSQGRISFPRGFMTAKVGASAPYGFAAGTVYSRAARLWMPPGLVKGDNPEVDVLTAMSTQGRTLLVIALNGRPENQTATLTIDPRSVSPGELADMTGWRSVAGSLTRVGELAWKTTIPAYGHAVLSVDLTLSPDPQGQQPRSLEVTGMPRSPVVAWSYWKATTSWAEWREAGGTAWKGTPAQDGYRFRAPLDLSGVPAGDVQIRLACKASDGSVGYSQPIVHRVYDPDGPNLALGRPVEASSVYSAAYPPEKAVDGDRADTASRWLSAVGDGRPTFTVTLAAAAALRLVRVYSGGTLQRQVAVDFDVEARSGGGWTTVATVRGNTSPMADVLLSSVTADAVRLVFLRPSSDAVNVARIFEVEVYDKLK</sequence>
<dbReference type="EMBL" id="JACHGN010000023">
    <property type="protein sequence ID" value="MBB5138356.1"/>
    <property type="molecule type" value="Genomic_DNA"/>
</dbReference>
<comment type="caution">
    <text evidence="2">The sequence shown here is derived from an EMBL/GenBank/DDBJ whole genome shotgun (WGS) entry which is preliminary data.</text>
</comment>
<protein>
    <recommendedName>
        <fullName evidence="1">F5/8 type C domain-containing protein</fullName>
    </recommendedName>
</protein>
<dbReference type="Gene3D" id="1.50.10.20">
    <property type="match status" value="1"/>
</dbReference>
<accession>A0A840PHP1</accession>
<gene>
    <name evidence="2" type="ORF">HNP84_008110</name>
</gene>
<evidence type="ECO:0000313" key="3">
    <source>
        <dbReference type="Proteomes" id="UP000578449"/>
    </source>
</evidence>
<name>A0A840PHP1_9ACTN</name>
<dbReference type="InterPro" id="IPR008928">
    <property type="entry name" value="6-hairpin_glycosidase_sf"/>
</dbReference>
<dbReference type="PROSITE" id="PS50022">
    <property type="entry name" value="FA58C_3"/>
    <property type="match status" value="1"/>
</dbReference>
<dbReference type="GO" id="GO:0005975">
    <property type="term" value="P:carbohydrate metabolic process"/>
    <property type="evidence" value="ECO:0007669"/>
    <property type="project" value="InterPro"/>
</dbReference>
<dbReference type="InterPro" id="IPR000421">
    <property type="entry name" value="FA58C"/>
</dbReference>
<reference evidence="2 3" key="1">
    <citation type="submission" date="2020-08" db="EMBL/GenBank/DDBJ databases">
        <title>Genomic Encyclopedia of Type Strains, Phase IV (KMG-IV): sequencing the most valuable type-strain genomes for metagenomic binning, comparative biology and taxonomic classification.</title>
        <authorList>
            <person name="Goeker M."/>
        </authorList>
    </citation>
    <scope>NUCLEOTIDE SEQUENCE [LARGE SCALE GENOMIC DNA]</scope>
    <source>
        <strain evidence="2 3">DSM 45615</strain>
    </source>
</reference>
<keyword evidence="3" id="KW-1185">Reference proteome</keyword>
<dbReference type="Proteomes" id="UP000578449">
    <property type="component" value="Unassembled WGS sequence"/>
</dbReference>